<dbReference type="GO" id="GO:0016705">
    <property type="term" value="F:oxidoreductase activity, acting on paired donors, with incorporation or reduction of molecular oxygen"/>
    <property type="evidence" value="ECO:0007669"/>
    <property type="project" value="InterPro"/>
</dbReference>
<dbReference type="AlphaFoldDB" id="A0A0D8BID5"/>
<dbReference type="InterPro" id="IPR011251">
    <property type="entry name" value="Luciferase-like_dom"/>
</dbReference>
<comment type="caution">
    <text evidence="3">The sequence shown here is derived from an EMBL/GenBank/DDBJ whole genome shotgun (WGS) entry which is preliminary data.</text>
</comment>
<feature type="domain" description="Luciferase-like" evidence="2">
    <location>
        <begin position="21"/>
        <end position="119"/>
    </location>
</feature>
<evidence type="ECO:0000259" key="2">
    <source>
        <dbReference type="Pfam" id="PF00296"/>
    </source>
</evidence>
<feature type="domain" description="Luciferase-like" evidence="2">
    <location>
        <begin position="214"/>
        <end position="378"/>
    </location>
</feature>
<dbReference type="PANTHER" id="PTHR30137">
    <property type="entry name" value="LUCIFERASE-LIKE MONOOXYGENASE"/>
    <property type="match status" value="1"/>
</dbReference>
<dbReference type="Pfam" id="PF00296">
    <property type="entry name" value="Bac_luciferase"/>
    <property type="match status" value="2"/>
</dbReference>
<dbReference type="InterPro" id="IPR050766">
    <property type="entry name" value="Bact_Lucif_Oxidored"/>
</dbReference>
<sequence length="408" mass="42893">MSQADRVSQTDRVPLSVLDLSPRSEGASAGDALRNTLDLARRTEELGFHRYWLAEHHLVPGVVSSAPAVVIALVADATTRIRVGSGAVQMGHHTAVTVAEEFGTLAQIHPGRIDLGLGRPAVDRLFAPADGDGPPSGSDQPAAVSGGPVSGGAVSGRAVSGGAAPGRAATVVDGLLVPAPPRMRLNADRLRRQFALVGYRPGAGDEYGQQVRDIQAFLRGDYRTAEGEHLTVPAAEGADLQIWVLGSSPGASARTAGELGLPFVANYHVSPSSVLEAVQAYRDAFVPSESFDRPYVMVSADVVVGPDEDTAAELASPYGLWVLSIRSGQGARPFPSPAQAAAYPWTAEERTLVADRVETQFVGGPATVARKLETLRKVTGADELIITTIAHDHADRVRSYELLAGVWQ</sequence>
<evidence type="ECO:0000256" key="1">
    <source>
        <dbReference type="SAM" id="MobiDB-lite"/>
    </source>
</evidence>
<organism evidence="3 4">
    <name type="scientific">Frankia torreyi</name>
    <dbReference type="NCBI Taxonomy" id="1856"/>
    <lineage>
        <taxon>Bacteria</taxon>
        <taxon>Bacillati</taxon>
        <taxon>Actinomycetota</taxon>
        <taxon>Actinomycetes</taxon>
        <taxon>Frankiales</taxon>
        <taxon>Frankiaceae</taxon>
        <taxon>Frankia</taxon>
    </lineage>
</organism>
<proteinExistence type="predicted"/>
<keyword evidence="4" id="KW-1185">Reference proteome</keyword>
<dbReference type="RefSeq" id="WP_044884538.1">
    <property type="nucleotide sequence ID" value="NZ_JYFN01000010.1"/>
</dbReference>
<dbReference type="Proteomes" id="UP000032545">
    <property type="component" value="Unassembled WGS sequence"/>
</dbReference>
<evidence type="ECO:0000313" key="3">
    <source>
        <dbReference type="EMBL" id="KJE23886.1"/>
    </source>
</evidence>
<feature type="region of interest" description="Disordered" evidence="1">
    <location>
        <begin position="127"/>
        <end position="160"/>
    </location>
</feature>
<dbReference type="InterPro" id="IPR036661">
    <property type="entry name" value="Luciferase-like_sf"/>
</dbReference>
<dbReference type="Gene3D" id="3.20.20.30">
    <property type="entry name" value="Luciferase-like domain"/>
    <property type="match status" value="1"/>
</dbReference>
<dbReference type="CDD" id="cd00347">
    <property type="entry name" value="Flavin_utilizing_monoxygenases"/>
    <property type="match status" value="1"/>
</dbReference>
<name>A0A0D8BID5_9ACTN</name>
<evidence type="ECO:0000313" key="4">
    <source>
        <dbReference type="Proteomes" id="UP000032545"/>
    </source>
</evidence>
<gene>
    <name evidence="3" type="ORF">FF36_01819</name>
</gene>
<dbReference type="PANTHER" id="PTHR30137:SF6">
    <property type="entry name" value="LUCIFERASE-LIKE MONOOXYGENASE"/>
    <property type="match status" value="1"/>
</dbReference>
<dbReference type="PATRIC" id="fig|1502723.3.peg.6949"/>
<dbReference type="EMBL" id="JYFN01000010">
    <property type="protein sequence ID" value="KJE23886.1"/>
    <property type="molecule type" value="Genomic_DNA"/>
</dbReference>
<dbReference type="SUPFAM" id="SSF51679">
    <property type="entry name" value="Bacterial luciferase-like"/>
    <property type="match status" value="1"/>
</dbReference>
<reference evidence="4" key="1">
    <citation type="submission" date="2015-02" db="EMBL/GenBank/DDBJ databases">
        <title>Draft Genome of Frankia sp. CpI1-S.</title>
        <authorList>
            <person name="Oshone R.T."/>
            <person name="Ngom M."/>
            <person name="Ghodhbane-Gtari F."/>
            <person name="Gtari M."/>
            <person name="Morris K."/>
            <person name="Thomas K."/>
            <person name="Sen A."/>
            <person name="Tisa L.S."/>
        </authorList>
    </citation>
    <scope>NUCLEOTIDE SEQUENCE [LARGE SCALE GENOMIC DNA]</scope>
    <source>
        <strain evidence="4">CpI1-S</strain>
    </source>
</reference>
<protein>
    <submittedName>
        <fullName evidence="3">Flavin-dependent oxidoreductase, methylene-tetrahydromethanopterin reductase</fullName>
    </submittedName>
</protein>
<accession>A0A0D8BID5</accession>
<dbReference type="OrthoDB" id="9780518at2"/>
<reference evidence="3 4" key="2">
    <citation type="journal article" date="2016" name="Genome Announc.">
        <title>Permanent Draft Genome Sequences for Two Variants of Frankia sp. Strain CpI1, the First Frankia Strain Isolated from Root Nodules of Comptonia peregrina.</title>
        <authorList>
            <person name="Oshone R."/>
            <person name="Hurst S.G.IV."/>
            <person name="Abebe-Akele F."/>
            <person name="Simpson S."/>
            <person name="Morris K."/>
            <person name="Thomas W.K."/>
            <person name="Tisa L.S."/>
        </authorList>
    </citation>
    <scope>NUCLEOTIDE SEQUENCE [LARGE SCALE GENOMIC DNA]</scope>
    <source>
        <strain evidence="4">CpI1-S</strain>
    </source>
</reference>
<dbReference type="GO" id="GO:0005829">
    <property type="term" value="C:cytosol"/>
    <property type="evidence" value="ECO:0007669"/>
    <property type="project" value="TreeGrafter"/>
</dbReference>